<dbReference type="RefSeq" id="XP_067916928.1">
    <property type="nucleotide sequence ID" value="XM_068071096.1"/>
</dbReference>
<dbReference type="InterPro" id="IPR018253">
    <property type="entry name" value="DnaJ_domain_CS"/>
</dbReference>
<dbReference type="SMART" id="SM00271">
    <property type="entry name" value="DnaJ"/>
    <property type="match status" value="1"/>
</dbReference>
<protein>
    <recommendedName>
        <fullName evidence="2">J domain-containing protein</fullName>
    </recommendedName>
</protein>
<dbReference type="SUPFAM" id="SSF49493">
    <property type="entry name" value="HSP40/DnaJ peptide-binding domain"/>
    <property type="match status" value="2"/>
</dbReference>
<dbReference type="VEuPathDB" id="ToxoDB:CSUI_010995"/>
<reference evidence="3 4" key="1">
    <citation type="journal article" date="2017" name="Int. J. Parasitol.">
        <title>The genome of the protozoan parasite Cystoisospora suis and a reverse vaccinology approach to identify vaccine candidates.</title>
        <authorList>
            <person name="Palmieri N."/>
            <person name="Shrestha A."/>
            <person name="Ruttkowski B."/>
            <person name="Beck T."/>
            <person name="Vogl C."/>
            <person name="Tomley F."/>
            <person name="Blake D.P."/>
            <person name="Joachim A."/>
        </authorList>
    </citation>
    <scope>NUCLEOTIDE SEQUENCE [LARGE SCALE GENOMIC DNA]</scope>
    <source>
        <strain evidence="3 4">Wien I</strain>
    </source>
</reference>
<dbReference type="Pfam" id="PF01556">
    <property type="entry name" value="DnaJ_C"/>
    <property type="match status" value="1"/>
</dbReference>
<dbReference type="InterPro" id="IPR036869">
    <property type="entry name" value="J_dom_sf"/>
</dbReference>
<name>A0A2C6KFL9_9APIC</name>
<dbReference type="Proteomes" id="UP000221165">
    <property type="component" value="Unassembled WGS sequence"/>
</dbReference>
<dbReference type="Gene3D" id="1.10.287.110">
    <property type="entry name" value="DnaJ domain"/>
    <property type="match status" value="1"/>
</dbReference>
<keyword evidence="1" id="KW-0732">Signal</keyword>
<evidence type="ECO:0000313" key="3">
    <source>
        <dbReference type="EMBL" id="PHJ15194.1"/>
    </source>
</evidence>
<dbReference type="CDD" id="cd10747">
    <property type="entry name" value="DnaJ_C"/>
    <property type="match status" value="1"/>
</dbReference>
<keyword evidence="4" id="KW-1185">Reference proteome</keyword>
<feature type="signal peptide" evidence="1">
    <location>
        <begin position="1"/>
        <end position="22"/>
    </location>
</feature>
<feature type="chain" id="PRO_5012180415" description="J domain-containing protein" evidence="1">
    <location>
        <begin position="23"/>
        <end position="394"/>
    </location>
</feature>
<dbReference type="GO" id="GO:0051082">
    <property type="term" value="F:unfolded protein binding"/>
    <property type="evidence" value="ECO:0007669"/>
    <property type="project" value="InterPro"/>
</dbReference>
<dbReference type="PROSITE" id="PS00636">
    <property type="entry name" value="DNAJ_1"/>
    <property type="match status" value="1"/>
</dbReference>
<dbReference type="InterPro" id="IPR008971">
    <property type="entry name" value="HSP40/DnaJ_pept-bd"/>
</dbReference>
<dbReference type="GO" id="GO:0030544">
    <property type="term" value="F:Hsp70 protein binding"/>
    <property type="evidence" value="ECO:0007669"/>
    <property type="project" value="InterPro"/>
</dbReference>
<gene>
    <name evidence="3" type="ORF">CSUI_010995</name>
</gene>
<organism evidence="3 4">
    <name type="scientific">Cystoisospora suis</name>
    <dbReference type="NCBI Taxonomy" id="483139"/>
    <lineage>
        <taxon>Eukaryota</taxon>
        <taxon>Sar</taxon>
        <taxon>Alveolata</taxon>
        <taxon>Apicomplexa</taxon>
        <taxon>Conoidasida</taxon>
        <taxon>Coccidia</taxon>
        <taxon>Eucoccidiorida</taxon>
        <taxon>Eimeriorina</taxon>
        <taxon>Sarcocystidae</taxon>
        <taxon>Cystoisospora</taxon>
    </lineage>
</organism>
<feature type="domain" description="J" evidence="2">
    <location>
        <begin position="51"/>
        <end position="115"/>
    </location>
</feature>
<dbReference type="PANTHER" id="PTHR43888">
    <property type="entry name" value="DNAJ-LIKE-2, ISOFORM A-RELATED"/>
    <property type="match status" value="1"/>
</dbReference>
<dbReference type="OrthoDB" id="328821at2759"/>
<dbReference type="InterPro" id="IPR044713">
    <property type="entry name" value="DNJA1/2-like"/>
</dbReference>
<dbReference type="PRINTS" id="PR00625">
    <property type="entry name" value="JDOMAIN"/>
</dbReference>
<dbReference type="PROSITE" id="PS50076">
    <property type="entry name" value="DNAJ_2"/>
    <property type="match status" value="1"/>
</dbReference>
<evidence type="ECO:0000313" key="4">
    <source>
        <dbReference type="Proteomes" id="UP000221165"/>
    </source>
</evidence>
<accession>A0A2C6KFL9</accession>
<evidence type="ECO:0000256" key="1">
    <source>
        <dbReference type="SAM" id="SignalP"/>
    </source>
</evidence>
<dbReference type="SUPFAM" id="SSF46565">
    <property type="entry name" value="Chaperone J-domain"/>
    <property type="match status" value="1"/>
</dbReference>
<dbReference type="GO" id="GO:0006457">
    <property type="term" value="P:protein folding"/>
    <property type="evidence" value="ECO:0007669"/>
    <property type="project" value="InterPro"/>
</dbReference>
<dbReference type="AlphaFoldDB" id="A0A2C6KFL9"/>
<dbReference type="GeneID" id="94434307"/>
<dbReference type="InterPro" id="IPR002939">
    <property type="entry name" value="DnaJ_C"/>
</dbReference>
<dbReference type="Gene3D" id="2.10.230.10">
    <property type="entry name" value="Heat shock protein DnaJ, cysteine-rich domain"/>
    <property type="match status" value="1"/>
</dbReference>
<dbReference type="EMBL" id="MIGC01009180">
    <property type="protein sequence ID" value="PHJ15194.1"/>
    <property type="molecule type" value="Genomic_DNA"/>
</dbReference>
<dbReference type="Pfam" id="PF00226">
    <property type="entry name" value="DnaJ"/>
    <property type="match status" value="1"/>
</dbReference>
<dbReference type="FunFam" id="2.60.260.20:FF:000013">
    <property type="entry name" value="DnaJ subfamily B member 11"/>
    <property type="match status" value="1"/>
</dbReference>
<comment type="caution">
    <text evidence="3">The sequence shown here is derived from an EMBL/GenBank/DDBJ whole genome shotgun (WGS) entry which is preliminary data.</text>
</comment>
<dbReference type="CDD" id="cd06257">
    <property type="entry name" value="DnaJ"/>
    <property type="match status" value="1"/>
</dbReference>
<dbReference type="InterPro" id="IPR001623">
    <property type="entry name" value="DnaJ_domain"/>
</dbReference>
<evidence type="ECO:0000259" key="2">
    <source>
        <dbReference type="PROSITE" id="PS50076"/>
    </source>
</evidence>
<dbReference type="Gene3D" id="2.60.260.20">
    <property type="entry name" value="Urease metallochaperone UreE, N-terminal domain"/>
    <property type="match status" value="2"/>
</dbReference>
<proteinExistence type="predicted"/>
<sequence length="394" mass="44156">MAAKHVFASRVFCGLICAVVLGTWPGPKSSKWDVSTVKWPVISVAQAAKTNFYSVLGVKRNATVDEIKKAYRKLSMKYHPDKNKDPSAETKFKEISRAYEVLNNAEKRQIYDEYGEEGLEKFQSGMQQSAHPFNDFFSDFFGGSFGGGARETPQAPPSTMRLNVSLEQLYKGETLDISFTRPVLCMHAEECFTKKPDCKGPGIRVVTQQMGPGFIVQNQIQDDSCVDQGKAWRPRCKECPKGIVQPETIDLSATIEPGMRHGHQIIFDGVGEHKVGHEPGDLILTVNELPHKRYKRVADDLEMSMRISLLESLVGFEQTFIHLDGNPVKVKKDDVTYDGQIMTIYNKGMPKKDSPSQYGNLRVKFVVSYPNALDEKQKDGAKRALAGVTYTFRT</sequence>